<accession>A0A9D2EDZ1</accession>
<evidence type="ECO:0000256" key="1">
    <source>
        <dbReference type="ARBA" id="ARBA00022603"/>
    </source>
</evidence>
<dbReference type="PANTHER" id="PTHR43619:SF2">
    <property type="entry name" value="S-ADENOSYL-L-METHIONINE-DEPENDENT METHYLTRANSFERASES SUPERFAMILY PROTEIN"/>
    <property type="match status" value="1"/>
</dbReference>
<dbReference type="PIRSF" id="PIRSF028177">
    <property type="entry name" value="Polyketide_synth_Omtfrase_TcmP"/>
    <property type="match status" value="1"/>
</dbReference>
<dbReference type="InterPro" id="IPR007213">
    <property type="entry name" value="Ppm1/Ppm2/Tcmp"/>
</dbReference>
<name>A0A9D2EDZ1_9MICO</name>
<dbReference type="SUPFAM" id="SSF53335">
    <property type="entry name" value="S-adenosyl-L-methionine-dependent methyltransferases"/>
    <property type="match status" value="1"/>
</dbReference>
<evidence type="ECO:0000313" key="4">
    <source>
        <dbReference type="Proteomes" id="UP000824037"/>
    </source>
</evidence>
<dbReference type="InterPro" id="IPR029063">
    <property type="entry name" value="SAM-dependent_MTases_sf"/>
</dbReference>
<dbReference type="Proteomes" id="UP000824037">
    <property type="component" value="Unassembled WGS sequence"/>
</dbReference>
<reference evidence="3" key="1">
    <citation type="journal article" date="2021" name="PeerJ">
        <title>Extensive microbial diversity within the chicken gut microbiome revealed by metagenomics and culture.</title>
        <authorList>
            <person name="Gilroy R."/>
            <person name="Ravi A."/>
            <person name="Getino M."/>
            <person name="Pursley I."/>
            <person name="Horton D.L."/>
            <person name="Alikhan N.F."/>
            <person name="Baker D."/>
            <person name="Gharbi K."/>
            <person name="Hall N."/>
            <person name="Watson M."/>
            <person name="Adriaenssens E.M."/>
            <person name="Foster-Nyarko E."/>
            <person name="Jarju S."/>
            <person name="Secka A."/>
            <person name="Antonio M."/>
            <person name="Oren A."/>
            <person name="Chaudhuri R.R."/>
            <person name="La Ragione R."/>
            <person name="Hildebrand F."/>
            <person name="Pallen M.J."/>
        </authorList>
    </citation>
    <scope>NUCLEOTIDE SEQUENCE</scope>
    <source>
        <strain evidence="3">ChiGjej4B4-7305</strain>
    </source>
</reference>
<organism evidence="3 4">
    <name type="scientific">Candidatus Ruania gallistercoris</name>
    <dbReference type="NCBI Taxonomy" id="2838746"/>
    <lineage>
        <taxon>Bacteria</taxon>
        <taxon>Bacillati</taxon>
        <taxon>Actinomycetota</taxon>
        <taxon>Actinomycetes</taxon>
        <taxon>Micrococcales</taxon>
        <taxon>Ruaniaceae</taxon>
        <taxon>Ruania</taxon>
    </lineage>
</organism>
<evidence type="ECO:0000256" key="2">
    <source>
        <dbReference type="ARBA" id="ARBA00022679"/>
    </source>
</evidence>
<reference evidence="3" key="2">
    <citation type="submission" date="2021-04" db="EMBL/GenBank/DDBJ databases">
        <authorList>
            <person name="Gilroy R."/>
        </authorList>
    </citation>
    <scope>NUCLEOTIDE SEQUENCE</scope>
    <source>
        <strain evidence="3">ChiGjej4B4-7305</strain>
    </source>
</reference>
<gene>
    <name evidence="3" type="ORF">H9815_07725</name>
</gene>
<keyword evidence="1 3" id="KW-0489">Methyltransferase</keyword>
<protein>
    <submittedName>
        <fullName evidence="3">Class I SAM-dependent methyltransferase</fullName>
        <ecNumber evidence="3">2.1.1.-</ecNumber>
    </submittedName>
</protein>
<proteinExistence type="predicted"/>
<sequence>MTAATLDHLTPMQKTLLITLKGRAVDARSRRPLLGDDLALDTLDRLGRAARQLRLPTGVRESVAIRSRMLDRAVQDFIRRYPDAVVVEVGCGLETRRSRLDVPESVDWYDQDFPEVIALRRELLPPRENVHQIGRSLFDPDWLEPIPRGRPTIIVADGVLGFLSEADNRRVLMQLTDHVARGELVFNAYTPFVARMNGRFTQVVGMPKEFRGFGFSDPEELVALNPRLTFLEEQFGDAAPERELLNPAYRLLGRWFAAWPAQARRGVWIVRYRF</sequence>
<dbReference type="Pfam" id="PF04072">
    <property type="entry name" value="LCM"/>
    <property type="match status" value="1"/>
</dbReference>
<dbReference type="Gene3D" id="3.40.50.150">
    <property type="entry name" value="Vaccinia Virus protein VP39"/>
    <property type="match status" value="1"/>
</dbReference>
<evidence type="ECO:0000313" key="3">
    <source>
        <dbReference type="EMBL" id="HIZ35652.1"/>
    </source>
</evidence>
<comment type="caution">
    <text evidence="3">The sequence shown here is derived from an EMBL/GenBank/DDBJ whole genome shotgun (WGS) entry which is preliminary data.</text>
</comment>
<dbReference type="EMBL" id="DXBY01000132">
    <property type="protein sequence ID" value="HIZ35652.1"/>
    <property type="molecule type" value="Genomic_DNA"/>
</dbReference>
<dbReference type="EC" id="2.1.1.-" evidence="3"/>
<dbReference type="GO" id="GO:0008168">
    <property type="term" value="F:methyltransferase activity"/>
    <property type="evidence" value="ECO:0007669"/>
    <property type="project" value="UniProtKB-KW"/>
</dbReference>
<dbReference type="PANTHER" id="PTHR43619">
    <property type="entry name" value="S-ADENOSYL-L-METHIONINE-DEPENDENT METHYLTRANSFERASE YKTD-RELATED"/>
    <property type="match status" value="1"/>
</dbReference>
<dbReference type="AlphaFoldDB" id="A0A9D2EDZ1"/>
<dbReference type="InterPro" id="IPR016874">
    <property type="entry name" value="TcmP-like"/>
</dbReference>
<keyword evidence="2 3" id="KW-0808">Transferase</keyword>
<dbReference type="GO" id="GO:0032259">
    <property type="term" value="P:methylation"/>
    <property type="evidence" value="ECO:0007669"/>
    <property type="project" value="UniProtKB-KW"/>
</dbReference>